<evidence type="ECO:0000256" key="6">
    <source>
        <dbReference type="SAM" id="MobiDB-lite"/>
    </source>
</evidence>
<comment type="similarity">
    <text evidence="1">Belongs to the bacterial solute-binding protein 9 family.</text>
</comment>
<evidence type="ECO:0000256" key="5">
    <source>
        <dbReference type="ARBA" id="ARBA00022906"/>
    </source>
</evidence>
<dbReference type="Pfam" id="PF01297">
    <property type="entry name" value="ZnuA"/>
    <property type="match status" value="1"/>
</dbReference>
<sequence length="325" mass="34025">MSRLSITLAATALSATLTTAALADTTPVVVTSITPVYALAGAIMDGVGEPVRLIPQGQSPHTHTLKPSDARAVSKADVIFWVGPELEAALPKTLATAPKTAQVVPLLRSLGDAALPLRDGENWEGGHDHDHGHSHGHDHGKAKGHDDHDHEEGGLDPHAWLDPQNAKAWAATIAATLSARDPAHAPQYAANLAKTEQQLAALESRLSQMMAPAAAQKVLVFHDAYQYLERRFGLQVIGALTIDPDRAPSAKHIKALQAKVQKDGVSCLFAEPEFPDALLRTVAQGVTAKVISVDPDGGAPGKGFAAYEAAMLGVAQSISTCKPGA</sequence>
<feature type="region of interest" description="Disordered" evidence="6">
    <location>
        <begin position="118"/>
        <end position="160"/>
    </location>
</feature>
<dbReference type="SUPFAM" id="SSF53807">
    <property type="entry name" value="Helical backbone' metal receptor"/>
    <property type="match status" value="1"/>
</dbReference>
<evidence type="ECO:0000256" key="4">
    <source>
        <dbReference type="ARBA" id="ARBA00022729"/>
    </source>
</evidence>
<feature type="signal peptide" evidence="7">
    <location>
        <begin position="1"/>
        <end position="23"/>
    </location>
</feature>
<dbReference type="Gene3D" id="3.40.50.1980">
    <property type="entry name" value="Nitrogenase molybdenum iron protein domain"/>
    <property type="match status" value="2"/>
</dbReference>
<evidence type="ECO:0000313" key="8">
    <source>
        <dbReference type="EMBL" id="MBB6210688.1"/>
    </source>
</evidence>
<dbReference type="GO" id="GO:0006829">
    <property type="term" value="P:zinc ion transport"/>
    <property type="evidence" value="ECO:0007669"/>
    <property type="project" value="UniProtKB-KW"/>
</dbReference>
<evidence type="ECO:0000256" key="7">
    <source>
        <dbReference type="SAM" id="SignalP"/>
    </source>
</evidence>
<accession>A0A7W9ZGL3</accession>
<proteinExistence type="inferred from homology"/>
<dbReference type="AlphaFoldDB" id="A0A7W9ZGL3"/>
<keyword evidence="5" id="KW-0864">Zinc transport</keyword>
<feature type="compositionally biased region" description="Basic and acidic residues" evidence="6">
    <location>
        <begin position="118"/>
        <end position="155"/>
    </location>
</feature>
<keyword evidence="4 7" id="KW-0732">Signal</keyword>
<keyword evidence="3" id="KW-0813">Transport</keyword>
<reference evidence="8 9" key="1">
    <citation type="submission" date="2020-08" db="EMBL/GenBank/DDBJ databases">
        <title>Genomic Encyclopedia of Type Strains, Phase IV (KMG-IV): sequencing the most valuable type-strain genomes for metagenomic binning, comparative biology and taxonomic classification.</title>
        <authorList>
            <person name="Goeker M."/>
        </authorList>
    </citation>
    <scope>NUCLEOTIDE SEQUENCE [LARGE SCALE GENOMIC DNA]</scope>
    <source>
        <strain evidence="8 9">DSM 11590</strain>
    </source>
</reference>
<evidence type="ECO:0000256" key="2">
    <source>
        <dbReference type="ARBA" id="ARBA00015915"/>
    </source>
</evidence>
<dbReference type="RefSeq" id="WP_184263518.1">
    <property type="nucleotide sequence ID" value="NZ_JACIIX010000007.1"/>
</dbReference>
<organism evidence="8 9">
    <name type="scientific">Novispirillum itersonii</name>
    <name type="common">Aquaspirillum itersonii</name>
    <dbReference type="NCBI Taxonomy" id="189"/>
    <lineage>
        <taxon>Bacteria</taxon>
        <taxon>Pseudomonadati</taxon>
        <taxon>Pseudomonadota</taxon>
        <taxon>Alphaproteobacteria</taxon>
        <taxon>Rhodospirillales</taxon>
        <taxon>Novispirillaceae</taxon>
        <taxon>Novispirillum</taxon>
    </lineage>
</organism>
<dbReference type="InterPro" id="IPR050492">
    <property type="entry name" value="Bact_metal-bind_prot9"/>
</dbReference>
<dbReference type="GO" id="GO:0046872">
    <property type="term" value="F:metal ion binding"/>
    <property type="evidence" value="ECO:0007669"/>
    <property type="project" value="InterPro"/>
</dbReference>
<name>A0A7W9ZGL3_NOVIT</name>
<evidence type="ECO:0000256" key="3">
    <source>
        <dbReference type="ARBA" id="ARBA00022448"/>
    </source>
</evidence>
<gene>
    <name evidence="8" type="ORF">FHS48_002113</name>
</gene>
<evidence type="ECO:0000256" key="1">
    <source>
        <dbReference type="ARBA" id="ARBA00011028"/>
    </source>
</evidence>
<protein>
    <recommendedName>
        <fullName evidence="2">High-affinity zinc uptake system protein ZnuA</fullName>
    </recommendedName>
</protein>
<keyword evidence="5" id="KW-0406">Ion transport</keyword>
<dbReference type="PANTHER" id="PTHR42953">
    <property type="entry name" value="HIGH-AFFINITY ZINC UPTAKE SYSTEM PROTEIN ZNUA-RELATED"/>
    <property type="match status" value="1"/>
</dbReference>
<evidence type="ECO:0000313" key="9">
    <source>
        <dbReference type="Proteomes" id="UP000544872"/>
    </source>
</evidence>
<dbReference type="EMBL" id="JACIIX010000007">
    <property type="protein sequence ID" value="MBB6210688.1"/>
    <property type="molecule type" value="Genomic_DNA"/>
</dbReference>
<keyword evidence="5" id="KW-0862">Zinc</keyword>
<dbReference type="PANTHER" id="PTHR42953:SF3">
    <property type="entry name" value="HIGH-AFFINITY ZINC UPTAKE SYSTEM PROTEIN ZNUA"/>
    <property type="match status" value="1"/>
</dbReference>
<keyword evidence="9" id="KW-1185">Reference proteome</keyword>
<feature type="chain" id="PRO_5030674298" description="High-affinity zinc uptake system protein ZnuA" evidence="7">
    <location>
        <begin position="24"/>
        <end position="325"/>
    </location>
</feature>
<comment type="caution">
    <text evidence="8">The sequence shown here is derived from an EMBL/GenBank/DDBJ whole genome shotgun (WGS) entry which is preliminary data.</text>
</comment>
<dbReference type="Proteomes" id="UP000544872">
    <property type="component" value="Unassembled WGS sequence"/>
</dbReference>
<dbReference type="InterPro" id="IPR006127">
    <property type="entry name" value="ZnuA-like"/>
</dbReference>